<feature type="compositionally biased region" description="Basic and acidic residues" evidence="1">
    <location>
        <begin position="34"/>
        <end position="55"/>
    </location>
</feature>
<gene>
    <name evidence="2" type="ORF">LCGC14_1428420</name>
</gene>
<organism evidence="2">
    <name type="scientific">marine sediment metagenome</name>
    <dbReference type="NCBI Taxonomy" id="412755"/>
    <lineage>
        <taxon>unclassified sequences</taxon>
        <taxon>metagenomes</taxon>
        <taxon>ecological metagenomes</taxon>
    </lineage>
</organism>
<proteinExistence type="predicted"/>
<evidence type="ECO:0000256" key="1">
    <source>
        <dbReference type="SAM" id="MobiDB-lite"/>
    </source>
</evidence>
<evidence type="ECO:0000313" key="2">
    <source>
        <dbReference type="EMBL" id="KKM71643.1"/>
    </source>
</evidence>
<feature type="region of interest" description="Disordered" evidence="1">
    <location>
        <begin position="25"/>
        <end position="55"/>
    </location>
</feature>
<comment type="caution">
    <text evidence="2">The sequence shown here is derived from an EMBL/GenBank/DDBJ whole genome shotgun (WGS) entry which is preliminary data.</text>
</comment>
<feature type="non-terminal residue" evidence="2">
    <location>
        <position position="1"/>
    </location>
</feature>
<dbReference type="EMBL" id="LAZR01009598">
    <property type="protein sequence ID" value="KKM71643.1"/>
    <property type="molecule type" value="Genomic_DNA"/>
</dbReference>
<reference evidence="2" key="1">
    <citation type="journal article" date="2015" name="Nature">
        <title>Complex archaea that bridge the gap between prokaryotes and eukaryotes.</title>
        <authorList>
            <person name="Spang A."/>
            <person name="Saw J.H."/>
            <person name="Jorgensen S.L."/>
            <person name="Zaremba-Niedzwiedzka K."/>
            <person name="Martijn J."/>
            <person name="Lind A.E."/>
            <person name="van Eijk R."/>
            <person name="Schleper C."/>
            <person name="Guy L."/>
            <person name="Ettema T.J."/>
        </authorList>
    </citation>
    <scope>NUCLEOTIDE SEQUENCE</scope>
</reference>
<protein>
    <submittedName>
        <fullName evidence="2">Uncharacterized protein</fullName>
    </submittedName>
</protein>
<sequence length="55" mass="6338">EKNRANKKKFKLPRDWLAVHAHFKKSGALGGNPKKKESKEECRKCKRDKGENCGQ</sequence>
<dbReference type="AlphaFoldDB" id="A0A0F9JPK8"/>
<accession>A0A0F9JPK8</accession>
<name>A0A0F9JPK8_9ZZZZ</name>